<evidence type="ECO:0000256" key="4">
    <source>
        <dbReference type="ARBA" id="ARBA00022968"/>
    </source>
</evidence>
<comment type="similarity">
    <text evidence="2">Belongs to the X(+)/potassium ATPases subunit beta family.</text>
</comment>
<dbReference type="AlphaFoldDB" id="A0A3S5ABY9"/>
<dbReference type="Pfam" id="PF00287">
    <property type="entry name" value="Na_K-ATPase"/>
    <property type="match status" value="1"/>
</dbReference>
<dbReference type="GO" id="GO:0030007">
    <property type="term" value="P:intracellular potassium ion homeostasis"/>
    <property type="evidence" value="ECO:0007669"/>
    <property type="project" value="TreeGrafter"/>
</dbReference>
<gene>
    <name evidence="8" type="ORF">PXEA_LOCUS26389</name>
</gene>
<dbReference type="PANTHER" id="PTHR11523">
    <property type="entry name" value="SODIUM/POTASSIUM-DEPENDENT ATPASE BETA SUBUNIT"/>
    <property type="match status" value="1"/>
</dbReference>
<keyword evidence="5" id="KW-1133">Transmembrane helix</keyword>
<evidence type="ECO:0000256" key="7">
    <source>
        <dbReference type="SAM" id="MobiDB-lite"/>
    </source>
</evidence>
<evidence type="ECO:0000256" key="2">
    <source>
        <dbReference type="ARBA" id="ARBA00005876"/>
    </source>
</evidence>
<comment type="caution">
    <text evidence="8">The sequence shown here is derived from an EMBL/GenBank/DDBJ whole genome shotgun (WGS) entry which is preliminary data.</text>
</comment>
<dbReference type="Gene3D" id="2.60.40.1660">
    <property type="entry name" value="Na, k-atpase alpha subunit"/>
    <property type="match status" value="1"/>
</dbReference>
<accession>A0A3S5ABY9</accession>
<evidence type="ECO:0000313" key="8">
    <source>
        <dbReference type="EMBL" id="VEL32949.1"/>
    </source>
</evidence>
<evidence type="ECO:0000256" key="5">
    <source>
        <dbReference type="ARBA" id="ARBA00022989"/>
    </source>
</evidence>
<comment type="subcellular location">
    <subcellularLocation>
        <location evidence="1">Membrane</location>
        <topology evidence="1">Single-pass type II membrane protein</topology>
    </subcellularLocation>
</comment>
<sequence>MMVFYLDIACYITDERSAQIPEIIYSGLQIPTTRKPPLNSNTPALKGRKETYRPYSDALIALTHFYDYAARQDEQLVHCHLGRQTTVSAAGAGVEAVPYPFAPRPSASTEPVDSDSGETGTPLDGRRSCLFDLDWGHRCNMWRDFGYEDGSPCFVLTLNPVYGWLPSLESTEETKEGSTTDEGSSAGVQVCCGGASPQDEEWYGDLCYYDALVHSEREGCARRCGLFPHHFFPYLAQENYLKPIVFVEVRNMKRNVVVRFKCQLRARNANAQIQFEMLMD</sequence>
<dbReference type="GO" id="GO:1990573">
    <property type="term" value="P:potassium ion import across plasma membrane"/>
    <property type="evidence" value="ECO:0007669"/>
    <property type="project" value="TreeGrafter"/>
</dbReference>
<evidence type="ECO:0000256" key="6">
    <source>
        <dbReference type="ARBA" id="ARBA00023136"/>
    </source>
</evidence>
<dbReference type="OrthoDB" id="5912413at2759"/>
<organism evidence="8 9">
    <name type="scientific">Protopolystoma xenopodis</name>
    <dbReference type="NCBI Taxonomy" id="117903"/>
    <lineage>
        <taxon>Eukaryota</taxon>
        <taxon>Metazoa</taxon>
        <taxon>Spiralia</taxon>
        <taxon>Lophotrochozoa</taxon>
        <taxon>Platyhelminthes</taxon>
        <taxon>Monogenea</taxon>
        <taxon>Polyopisthocotylea</taxon>
        <taxon>Polystomatidea</taxon>
        <taxon>Polystomatidae</taxon>
        <taxon>Protopolystoma</taxon>
    </lineage>
</organism>
<dbReference type="PANTHER" id="PTHR11523:SF28">
    <property type="entry name" value="NA_K-ATPASE BETA SUBUNIT ISOFORM 4-RELATED"/>
    <property type="match status" value="1"/>
</dbReference>
<protein>
    <submittedName>
        <fullName evidence="8">Uncharacterized protein</fullName>
    </submittedName>
</protein>
<dbReference type="InterPro" id="IPR000402">
    <property type="entry name" value="Na/K_ATPase_sub_beta"/>
</dbReference>
<dbReference type="GO" id="GO:0036376">
    <property type="term" value="P:sodium ion export across plasma membrane"/>
    <property type="evidence" value="ECO:0007669"/>
    <property type="project" value="TreeGrafter"/>
</dbReference>
<evidence type="ECO:0000256" key="3">
    <source>
        <dbReference type="ARBA" id="ARBA00022692"/>
    </source>
</evidence>
<keyword evidence="3" id="KW-0812">Transmembrane</keyword>
<dbReference type="InterPro" id="IPR038702">
    <property type="entry name" value="Na/K_ATPase_sub_beta_sf"/>
</dbReference>
<feature type="region of interest" description="Disordered" evidence="7">
    <location>
        <begin position="102"/>
        <end position="121"/>
    </location>
</feature>
<evidence type="ECO:0000313" key="9">
    <source>
        <dbReference type="Proteomes" id="UP000784294"/>
    </source>
</evidence>
<proteinExistence type="inferred from homology"/>
<dbReference type="GO" id="GO:0005890">
    <property type="term" value="C:sodium:potassium-exchanging ATPase complex"/>
    <property type="evidence" value="ECO:0007669"/>
    <property type="project" value="InterPro"/>
</dbReference>
<keyword evidence="4" id="KW-0735">Signal-anchor</keyword>
<dbReference type="Proteomes" id="UP000784294">
    <property type="component" value="Unassembled WGS sequence"/>
</dbReference>
<evidence type="ECO:0000256" key="1">
    <source>
        <dbReference type="ARBA" id="ARBA00004606"/>
    </source>
</evidence>
<dbReference type="EMBL" id="CAAALY010244930">
    <property type="protein sequence ID" value="VEL32949.1"/>
    <property type="molecule type" value="Genomic_DNA"/>
</dbReference>
<keyword evidence="6" id="KW-0472">Membrane</keyword>
<name>A0A3S5ABY9_9PLAT</name>
<dbReference type="GO" id="GO:0001671">
    <property type="term" value="F:ATPase activator activity"/>
    <property type="evidence" value="ECO:0007669"/>
    <property type="project" value="TreeGrafter"/>
</dbReference>
<dbReference type="GO" id="GO:0006883">
    <property type="term" value="P:intracellular sodium ion homeostasis"/>
    <property type="evidence" value="ECO:0007669"/>
    <property type="project" value="TreeGrafter"/>
</dbReference>
<reference evidence="8" key="1">
    <citation type="submission" date="2018-11" db="EMBL/GenBank/DDBJ databases">
        <authorList>
            <consortium name="Pathogen Informatics"/>
        </authorList>
    </citation>
    <scope>NUCLEOTIDE SEQUENCE</scope>
</reference>
<keyword evidence="9" id="KW-1185">Reference proteome</keyword>